<evidence type="ECO:0000256" key="1">
    <source>
        <dbReference type="ARBA" id="ARBA00004123"/>
    </source>
</evidence>
<feature type="compositionally biased region" description="Polar residues" evidence="4">
    <location>
        <begin position="549"/>
        <end position="561"/>
    </location>
</feature>
<dbReference type="AlphaFoldDB" id="A0A316U8Z6"/>
<evidence type="ECO:0000256" key="3">
    <source>
        <dbReference type="PROSITE-ProRule" id="PRU00489"/>
    </source>
</evidence>
<dbReference type="PROSITE" id="PS51143">
    <property type="entry name" value="MT_A70"/>
    <property type="match status" value="1"/>
</dbReference>
<evidence type="ECO:0000313" key="5">
    <source>
        <dbReference type="EMBL" id="PWN20931.1"/>
    </source>
</evidence>
<dbReference type="GO" id="GO:0005634">
    <property type="term" value="C:nucleus"/>
    <property type="evidence" value="ECO:0007669"/>
    <property type="project" value="UniProtKB-SubCell"/>
</dbReference>
<feature type="region of interest" description="Disordered" evidence="4">
    <location>
        <begin position="38"/>
        <end position="74"/>
    </location>
</feature>
<gene>
    <name evidence="5" type="ORF">BCV69DRAFT_179047</name>
</gene>
<dbReference type="GeneID" id="37011287"/>
<dbReference type="PANTHER" id="PTHR13107">
    <property type="entry name" value="N6-ADENOSINE-METHYLTRANSFERASE NON-CATALYTIC SUBUNIT"/>
    <property type="match status" value="1"/>
</dbReference>
<evidence type="ECO:0000256" key="2">
    <source>
        <dbReference type="ARBA" id="ARBA00023242"/>
    </source>
</evidence>
<comment type="subcellular location">
    <subcellularLocation>
        <location evidence="1">Nucleus</location>
    </subcellularLocation>
</comment>
<accession>A0A316U8Z6</accession>
<dbReference type="EMBL" id="KZ819326">
    <property type="protein sequence ID" value="PWN20931.1"/>
    <property type="molecule type" value="Genomic_DNA"/>
</dbReference>
<feature type="compositionally biased region" description="Gly residues" evidence="4">
    <location>
        <begin position="592"/>
        <end position="614"/>
    </location>
</feature>
<evidence type="ECO:0000313" key="6">
    <source>
        <dbReference type="Proteomes" id="UP000245942"/>
    </source>
</evidence>
<evidence type="ECO:0000256" key="4">
    <source>
        <dbReference type="SAM" id="MobiDB-lite"/>
    </source>
</evidence>
<feature type="region of interest" description="Disordered" evidence="4">
    <location>
        <begin position="473"/>
        <end position="641"/>
    </location>
</feature>
<feature type="compositionally biased region" description="Low complexity" evidence="4">
    <location>
        <begin position="527"/>
        <end position="541"/>
    </location>
</feature>
<feature type="region of interest" description="Disordered" evidence="4">
    <location>
        <begin position="1"/>
        <end position="20"/>
    </location>
</feature>
<reference evidence="5 6" key="1">
    <citation type="journal article" date="2018" name="Mol. Biol. Evol.">
        <title>Broad Genomic Sampling Reveals a Smut Pathogenic Ancestry of the Fungal Clade Ustilaginomycotina.</title>
        <authorList>
            <person name="Kijpornyongpan T."/>
            <person name="Mondo S.J."/>
            <person name="Barry K."/>
            <person name="Sandor L."/>
            <person name="Lee J."/>
            <person name="Lipzen A."/>
            <person name="Pangilinan J."/>
            <person name="LaButti K."/>
            <person name="Hainaut M."/>
            <person name="Henrissat B."/>
            <person name="Grigoriev I.V."/>
            <person name="Spatafora J.W."/>
            <person name="Aime M.C."/>
        </authorList>
    </citation>
    <scope>NUCLEOTIDE SEQUENCE [LARGE SCALE GENOMIC DNA]</scope>
    <source>
        <strain evidence="5 6">MCA 4718</strain>
    </source>
</reference>
<sequence>MTTASFSATTPSPLCVPPNPSLASARYSELRQQLVREHPFLTQPAKSPELADTQVWSEEQGNASKARPDSTRDAATVTSLNDAAIALTEPRSARQHAFGPAYVPEEQTMRPDHLWNYSASGFKDLPANAVRNRKLDGRFTEYPKLHRLLEVKRGLVDASASPATYLGTDLRDSLGPPPGNAQRSGAADGGPFHLASLMPVKYDVVLIDAPLPCYEWDSIPSSTSTHDDQTWSWEDLEELPIPLLAAKESFVFLWVGPGCSDGLERGRATLSRWGYRRCEVITWCLASDDGNTAKPVPSTGTGDGLLASSAVHLLVGIRGTVKRNQDSNFVHCNIDTDVLFWPGEARENSSPLTSDSVRPIDLRLKPPELYTIIENFCLGTRRVELFGTNRNLRRGWLTIGLPSTLGPGAPGWESVLRNENAGAIHTHRKTEEPPEEYIKDRYLSHFNVDPVGCPLSMRSNVVPSNDVVEALRPRTPPQQQIHSTSAKPDASYHLDHSLTGNTNAPESNPSRAVGPSYPRGLGASYQAPHAGPIIPGAARPASLAPRGFSSPSLQHAKSPTSGLGAGGPVTVSLQSGSERLSGPQRSAVGLGMATGGTAGQGRGGRGSGGGGRGPRGARSDRGSGRIGKGSDSGPASGEAKT</sequence>
<dbReference type="InterPro" id="IPR045123">
    <property type="entry name" value="METTL14-like"/>
</dbReference>
<name>A0A316U8Z6_9BASI</name>
<dbReference type="RefSeq" id="XP_025348091.1">
    <property type="nucleotide sequence ID" value="XM_025489553.1"/>
</dbReference>
<protein>
    <submittedName>
        <fullName evidence="5">MT-A70-domain-containing protein</fullName>
    </submittedName>
</protein>
<dbReference type="InterPro" id="IPR007757">
    <property type="entry name" value="MT-A70-like"/>
</dbReference>
<dbReference type="Pfam" id="PF05063">
    <property type="entry name" value="MT-A70"/>
    <property type="match status" value="1"/>
</dbReference>
<keyword evidence="6" id="KW-1185">Reference proteome</keyword>
<dbReference type="OrthoDB" id="14833at2759"/>
<feature type="compositionally biased region" description="Polar residues" evidence="4">
    <location>
        <begin position="477"/>
        <end position="486"/>
    </location>
</feature>
<organism evidence="5 6">
    <name type="scientific">Pseudomicrostroma glucosiphilum</name>
    <dbReference type="NCBI Taxonomy" id="1684307"/>
    <lineage>
        <taxon>Eukaryota</taxon>
        <taxon>Fungi</taxon>
        <taxon>Dikarya</taxon>
        <taxon>Basidiomycota</taxon>
        <taxon>Ustilaginomycotina</taxon>
        <taxon>Exobasidiomycetes</taxon>
        <taxon>Microstromatales</taxon>
        <taxon>Microstromatales incertae sedis</taxon>
        <taxon>Pseudomicrostroma</taxon>
    </lineage>
</organism>
<proteinExistence type="inferred from homology"/>
<dbReference type="PANTHER" id="PTHR13107:SF0">
    <property type="entry name" value="N6-ADENOSINE-METHYLTRANSFERASE NON-CATALYTIC SUBUNIT"/>
    <property type="match status" value="1"/>
</dbReference>
<feature type="compositionally biased region" description="Polar residues" evidence="4">
    <location>
        <begin position="54"/>
        <end position="63"/>
    </location>
</feature>
<dbReference type="Proteomes" id="UP000245942">
    <property type="component" value="Unassembled WGS sequence"/>
</dbReference>
<keyword evidence="2" id="KW-0539">Nucleus</keyword>
<feature type="compositionally biased region" description="Polar residues" evidence="4">
    <location>
        <begin position="498"/>
        <end position="510"/>
    </location>
</feature>
<dbReference type="GO" id="GO:0003729">
    <property type="term" value="F:mRNA binding"/>
    <property type="evidence" value="ECO:0007669"/>
    <property type="project" value="TreeGrafter"/>
</dbReference>
<dbReference type="PROSITE" id="PS51592">
    <property type="entry name" value="SAM_MTA70L_2"/>
    <property type="match status" value="1"/>
</dbReference>
<feature type="compositionally biased region" description="Low complexity" evidence="4">
    <location>
        <begin position="1"/>
        <end position="13"/>
    </location>
</feature>
<dbReference type="STRING" id="1684307.A0A316U8Z6"/>
<dbReference type="GO" id="GO:0036396">
    <property type="term" value="C:RNA N6-methyladenosine methyltransferase complex"/>
    <property type="evidence" value="ECO:0007669"/>
    <property type="project" value="TreeGrafter"/>
</dbReference>
<comment type="similarity">
    <text evidence="3">Belongs to the MT-A70-like family.</text>
</comment>